<dbReference type="KEGG" id="parl:PEC302110_33770"/>
<evidence type="ECO:0000313" key="6">
    <source>
        <dbReference type="EMBL" id="BES84412.1"/>
    </source>
</evidence>
<organism evidence="9 12">
    <name type="scientific">Pectobacterium araliae</name>
    <dbReference type="NCBI Taxonomy" id="3073862"/>
    <lineage>
        <taxon>Bacteria</taxon>
        <taxon>Pseudomonadati</taxon>
        <taxon>Pseudomonadota</taxon>
        <taxon>Gammaproteobacteria</taxon>
        <taxon>Enterobacterales</taxon>
        <taxon>Pectobacteriaceae</taxon>
        <taxon>Pectobacterium</taxon>
    </lineage>
</organism>
<feature type="domain" description="Transposase IS110-like N-terminal" evidence="1">
    <location>
        <begin position="7"/>
        <end position="144"/>
    </location>
</feature>
<dbReference type="EMBL" id="AP028908">
    <property type="protein sequence ID" value="BES84228.1"/>
    <property type="molecule type" value="Genomic_DNA"/>
</dbReference>
<dbReference type="GO" id="GO:0003677">
    <property type="term" value="F:DNA binding"/>
    <property type="evidence" value="ECO:0007669"/>
    <property type="project" value="InterPro"/>
</dbReference>
<dbReference type="EMBL" id="AP028908">
    <property type="protein sequence ID" value="BES84407.1"/>
    <property type="molecule type" value="Genomic_DNA"/>
</dbReference>
<dbReference type="EMBL" id="AP028908">
    <property type="protein sequence ID" value="BES84991.1"/>
    <property type="molecule type" value="Genomic_DNA"/>
</dbReference>
<evidence type="ECO:0000313" key="11">
    <source>
        <dbReference type="EMBL" id="BES86611.1"/>
    </source>
</evidence>
<dbReference type="KEGG" id="parl:PEC302110_15090"/>
<feature type="domain" description="Transposase IS116/IS110/IS902 C-terminal" evidence="2">
    <location>
        <begin position="214"/>
        <end position="292"/>
    </location>
</feature>
<gene>
    <name evidence="3" type="ORF">PEC302110_04610</name>
    <name evidence="4" type="ORF">PEC302110_13250</name>
    <name evidence="5" type="ORF">PEC302110_15040</name>
    <name evidence="6" type="ORF">PEC302110_15090</name>
    <name evidence="7" type="ORF">PEC302110_20880</name>
    <name evidence="8" type="ORF">PEC302110_24350</name>
    <name evidence="9" type="ORF">PEC302110_29690</name>
    <name evidence="10" type="ORF">PEC302110_33770</name>
    <name evidence="11" type="ORF">PEC302110_37080</name>
</gene>
<dbReference type="EMBL" id="AP028908">
    <property type="protein sequence ID" value="BES85338.1"/>
    <property type="molecule type" value="Genomic_DNA"/>
</dbReference>
<evidence type="ECO:0000313" key="3">
    <source>
        <dbReference type="EMBL" id="BES83364.1"/>
    </source>
</evidence>
<dbReference type="PANTHER" id="PTHR33055">
    <property type="entry name" value="TRANSPOSASE FOR INSERTION SEQUENCE ELEMENT IS1111A"/>
    <property type="match status" value="1"/>
</dbReference>
<dbReference type="KEGG" id="parl:PEC302110_15040"/>
<evidence type="ECO:0000313" key="10">
    <source>
        <dbReference type="EMBL" id="BES86280.1"/>
    </source>
</evidence>
<evidence type="ECO:0000259" key="2">
    <source>
        <dbReference type="Pfam" id="PF02371"/>
    </source>
</evidence>
<dbReference type="KEGG" id="parl:PEC302110_13250"/>
<dbReference type="NCBIfam" id="NF033542">
    <property type="entry name" value="transpos_IS110"/>
    <property type="match status" value="1"/>
</dbReference>
<dbReference type="EMBL" id="AP028908">
    <property type="protein sequence ID" value="BES85872.1"/>
    <property type="molecule type" value="Genomic_DNA"/>
</dbReference>
<evidence type="ECO:0000313" key="8">
    <source>
        <dbReference type="EMBL" id="BES85338.1"/>
    </source>
</evidence>
<evidence type="ECO:0000313" key="7">
    <source>
        <dbReference type="EMBL" id="BES84991.1"/>
    </source>
</evidence>
<dbReference type="InterPro" id="IPR002525">
    <property type="entry name" value="Transp_IS110-like_N"/>
</dbReference>
<dbReference type="InterPro" id="IPR047650">
    <property type="entry name" value="Transpos_IS110"/>
</dbReference>
<dbReference type="EMBL" id="AP028908">
    <property type="protein sequence ID" value="BES83364.1"/>
    <property type="molecule type" value="Genomic_DNA"/>
</dbReference>
<proteinExistence type="predicted"/>
<dbReference type="Pfam" id="PF02371">
    <property type="entry name" value="Transposase_20"/>
    <property type="match status" value="1"/>
</dbReference>
<dbReference type="Pfam" id="PF01548">
    <property type="entry name" value="DEDD_Tnp_IS110"/>
    <property type="match status" value="1"/>
</dbReference>
<reference evidence="9" key="1">
    <citation type="journal article" date="2024" name="Int. J. Syst. Evol. Microbiol.">
        <title>Pectobacterium araliae sp. nov., a pathogen causing bacterial soft rot of Japanese angelica tree in Japan.</title>
        <authorList>
            <person name="Sawada H."/>
            <person name="Someya N."/>
            <person name="Morohoshi T."/>
            <person name="Ono M."/>
            <person name="Satou M."/>
        </authorList>
    </citation>
    <scope>NUCLEOTIDE SEQUENCE</scope>
    <source>
        <strain evidence="9">MAFF 302110</strain>
    </source>
</reference>
<dbReference type="EMBL" id="AP028908">
    <property type="protein sequence ID" value="BES86611.1"/>
    <property type="molecule type" value="Genomic_DNA"/>
</dbReference>
<dbReference type="RefSeq" id="WP_261850241.1">
    <property type="nucleotide sequence ID" value="NZ_AP028908.1"/>
</dbReference>
<evidence type="ECO:0000313" key="12">
    <source>
        <dbReference type="Proteomes" id="UP001377830"/>
    </source>
</evidence>
<dbReference type="Proteomes" id="UP001377830">
    <property type="component" value="Chromosome"/>
</dbReference>
<protein>
    <submittedName>
        <fullName evidence="9">IS110 family transposase</fullName>
    </submittedName>
</protein>
<evidence type="ECO:0000313" key="9">
    <source>
        <dbReference type="EMBL" id="BES85872.1"/>
    </source>
</evidence>
<dbReference type="GO" id="GO:0004803">
    <property type="term" value="F:transposase activity"/>
    <property type="evidence" value="ECO:0007669"/>
    <property type="project" value="InterPro"/>
</dbReference>
<dbReference type="EMBL" id="AP028908">
    <property type="protein sequence ID" value="BES84412.1"/>
    <property type="molecule type" value="Genomic_DNA"/>
</dbReference>
<name>A0AAN0KL25_9GAMM</name>
<accession>A0AAN0KL25</accession>
<evidence type="ECO:0000259" key="1">
    <source>
        <dbReference type="Pfam" id="PF01548"/>
    </source>
</evidence>
<dbReference type="GO" id="GO:0006313">
    <property type="term" value="P:DNA transposition"/>
    <property type="evidence" value="ECO:0007669"/>
    <property type="project" value="InterPro"/>
</dbReference>
<dbReference type="KEGG" id="parl:PEC302110_37080"/>
<dbReference type="InterPro" id="IPR003346">
    <property type="entry name" value="Transposase_20"/>
</dbReference>
<dbReference type="KEGG" id="parl:PEC302110_20880"/>
<dbReference type="KEGG" id="parl:PEC302110_29690"/>
<dbReference type="KEGG" id="parl:PEC302110_04610"/>
<dbReference type="KEGG" id="parl:PEC302110_24350"/>
<keyword evidence="12" id="KW-1185">Reference proteome</keyword>
<reference evidence="12" key="2">
    <citation type="journal article" date="2024" name="Int. J. Syst. Evol. Microbiol.">
        <title>Pectobacterium araliae sp. nov., a pathogen causing bacterial soft rot of Japanese angelica tree in Japan.</title>
        <authorList>
            <person name="Sawada H."/>
            <person name="Someya N."/>
            <person name="Morohoshi T."/>
            <person name="Ono M."/>
            <person name="Satou M."/>
        </authorList>
    </citation>
    <scope>NUCLEOTIDE SEQUENCE [LARGE SCALE GENOMIC DNA]</scope>
    <source>
        <strain evidence="12">MAFF 302110</strain>
    </source>
</reference>
<evidence type="ECO:0000313" key="4">
    <source>
        <dbReference type="EMBL" id="BES84228.1"/>
    </source>
</evidence>
<dbReference type="AlphaFoldDB" id="A0AAN0KL25"/>
<dbReference type="EMBL" id="AP028908">
    <property type="protein sequence ID" value="BES86280.1"/>
    <property type="molecule type" value="Genomic_DNA"/>
</dbReference>
<sequence>MNTIKVVGIDLAKSVFQLCVWMNDGTVAWNRKVSRSKLLDTVRQFPPDTLIAMEACATSHYWGRTFQSMGYAIRLIPTQHVKALTRHQKNDANDALAICETAFRPGIHFVAVKTLEQQDIKALRCARQLMVEQRTAAANQIRALAAEQGFEFPVGIHTLQQRLPDLIEDAEKPVSPVLRHLLSTLLENIHTLNEYIRSTEYEIAALCQQQPRYRALMTIPGVGPLIAAAFLSEVDAEQFANGRQLSAWCGLVPRQHSSGGKHILTSMTKNGNCDLRTLIIHGARAVMRCAQKRDDRLGRWLNHVTERRGKMKATVALANKLTRIVWRLLSEPVDFNMDKAFAMK</sequence>
<evidence type="ECO:0000313" key="5">
    <source>
        <dbReference type="EMBL" id="BES84407.1"/>
    </source>
</evidence>
<dbReference type="PANTHER" id="PTHR33055:SF3">
    <property type="entry name" value="PUTATIVE TRANSPOSASE FOR IS117-RELATED"/>
    <property type="match status" value="1"/>
</dbReference>